<dbReference type="SUPFAM" id="SSF54593">
    <property type="entry name" value="Glyoxalase/Bleomycin resistance protein/Dihydroxybiphenyl dioxygenase"/>
    <property type="match status" value="1"/>
</dbReference>
<name>A0A0N7KXS0_9HYPH</name>
<keyword evidence="2" id="KW-0808">Transferase</keyword>
<keyword evidence="2" id="KW-0830">Ubiquinone</keyword>
<dbReference type="Pfam" id="PF06983">
    <property type="entry name" value="3-dmu-9_3-mt"/>
    <property type="match status" value="1"/>
</dbReference>
<dbReference type="InterPro" id="IPR009725">
    <property type="entry name" value="3_dmu_93_MTrfase"/>
</dbReference>
<dbReference type="Gene3D" id="3.10.180.10">
    <property type="entry name" value="2,3-Dihydroxybiphenyl 1,2-Dioxygenase, domain 1"/>
    <property type="match status" value="1"/>
</dbReference>
<keyword evidence="2" id="KW-0489">Methyltransferase</keyword>
<organism evidence="2">
    <name type="scientific">Aureimonas frigidaquae</name>
    <dbReference type="NCBI Taxonomy" id="424757"/>
    <lineage>
        <taxon>Bacteria</taxon>
        <taxon>Pseudomonadati</taxon>
        <taxon>Pseudomonadota</taxon>
        <taxon>Alphaproteobacteria</taxon>
        <taxon>Hyphomicrobiales</taxon>
        <taxon>Aurantimonadaceae</taxon>
        <taxon>Aureimonas</taxon>
    </lineage>
</organism>
<dbReference type="OrthoDB" id="9806473at2"/>
<feature type="domain" description="PhnB-like" evidence="1">
    <location>
        <begin position="6"/>
        <end position="120"/>
    </location>
</feature>
<dbReference type="AlphaFoldDB" id="A0A0N7KXS0"/>
<accession>A0A0N7KXS0</accession>
<dbReference type="GO" id="GO:0032259">
    <property type="term" value="P:methylation"/>
    <property type="evidence" value="ECO:0007669"/>
    <property type="project" value="UniProtKB-KW"/>
</dbReference>
<evidence type="ECO:0000313" key="2">
    <source>
        <dbReference type="EMBL" id="BAT27697.1"/>
    </source>
</evidence>
<evidence type="ECO:0000259" key="1">
    <source>
        <dbReference type="Pfam" id="PF06983"/>
    </source>
</evidence>
<reference evidence="2" key="1">
    <citation type="journal article" date="2015" name="Proc. Natl. Acad. Sci. U.S.A.">
        <title>Bacterial clade with the ribosomal RNA operon on a small plasmid rather than the chromosome.</title>
        <authorList>
            <person name="Anda M."/>
            <person name="Ohtsubo Y."/>
            <person name="Okubo T."/>
            <person name="Sugawara M."/>
            <person name="Nagata Y."/>
            <person name="Tsuda M."/>
            <person name="Minamisawa K."/>
            <person name="Mitsui H."/>
        </authorList>
    </citation>
    <scope>NUCLEOTIDE SEQUENCE</scope>
    <source>
        <strain evidence="2">JCM 14755</strain>
    </source>
</reference>
<dbReference type="EMBL" id="LC066375">
    <property type="protein sequence ID" value="BAT27697.1"/>
    <property type="molecule type" value="Genomic_DNA"/>
</dbReference>
<sequence length="165" mass="17681">MAMARNTICLWYEREAEAAAAFYASVFPDSAVHGIHRAPADFPSGRQGDVLTVAFTVLGVACLGLNGGTAFRQSEAFSFQIATQDQAETDRYWDAIVGNGGQESACGWCKDRWGVSWQITPNVLTQALSTGGEPARRAFEAMMTMRRIDIAAIEAAIAGNGGRGQ</sequence>
<dbReference type="CDD" id="cd06588">
    <property type="entry name" value="PhnB_like"/>
    <property type="match status" value="1"/>
</dbReference>
<dbReference type="InterPro" id="IPR028973">
    <property type="entry name" value="PhnB-like"/>
</dbReference>
<proteinExistence type="predicted"/>
<dbReference type="PANTHER" id="PTHR33990">
    <property type="entry name" value="PROTEIN YJDN-RELATED"/>
    <property type="match status" value="1"/>
</dbReference>
<dbReference type="PANTHER" id="PTHR33990:SF2">
    <property type="entry name" value="PHNB-LIKE DOMAIN-CONTAINING PROTEIN"/>
    <property type="match status" value="1"/>
</dbReference>
<dbReference type="GO" id="GO:0008168">
    <property type="term" value="F:methyltransferase activity"/>
    <property type="evidence" value="ECO:0007669"/>
    <property type="project" value="UniProtKB-KW"/>
</dbReference>
<protein>
    <submittedName>
        <fullName evidence="2">3-demethylubiquinone-9 3-methyltransferase</fullName>
    </submittedName>
</protein>
<dbReference type="PIRSF" id="PIRSF021700">
    <property type="entry name" value="3_dmu_93_MTrfase"/>
    <property type="match status" value="1"/>
</dbReference>
<dbReference type="InterPro" id="IPR029068">
    <property type="entry name" value="Glyas_Bleomycin-R_OHBP_Dase"/>
</dbReference>